<reference evidence="8" key="1">
    <citation type="submission" date="2025-08" db="UniProtKB">
        <authorList>
            <consortium name="RefSeq"/>
        </authorList>
    </citation>
    <scope>IDENTIFICATION</scope>
    <source>
        <tissue evidence="8">Gonads</tissue>
    </source>
</reference>
<organism evidence="7 8">
    <name type="scientific">Lingula anatina</name>
    <name type="common">Brachiopod</name>
    <name type="synonym">Lingula unguis</name>
    <dbReference type="NCBI Taxonomy" id="7574"/>
    <lineage>
        <taxon>Eukaryota</taxon>
        <taxon>Metazoa</taxon>
        <taxon>Spiralia</taxon>
        <taxon>Lophotrochozoa</taxon>
        <taxon>Brachiopoda</taxon>
        <taxon>Linguliformea</taxon>
        <taxon>Lingulata</taxon>
        <taxon>Lingulida</taxon>
        <taxon>Linguloidea</taxon>
        <taxon>Lingulidae</taxon>
        <taxon>Lingula</taxon>
    </lineage>
</organism>
<evidence type="ECO:0000256" key="5">
    <source>
        <dbReference type="SAM" id="Phobius"/>
    </source>
</evidence>
<dbReference type="GeneID" id="106180190"/>
<dbReference type="InParanoid" id="A0A1S3KAA3"/>
<dbReference type="InterPro" id="IPR036259">
    <property type="entry name" value="MFS_trans_sf"/>
</dbReference>
<sequence length="221" mass="24024">MEGTKLNGESSSDDPKDFDDILVLIGEFGTFQRLIYTLLALACMLHSVIYVAVVFIEETPGHRCKIPGLLNDTNNVSIPNETGVATQQCTFIQNVSHQGDYSQDKTEPEPCTEWVFDTSTVTYSYPMQFGLICTDSLKLTQSHIMLIAGSIAGAPVFGSISDSLGRRFSLLLSLSVSSVLGLAWALTPSYLWGIIIRFVYGLTSATINSVGTTAVRHSKEG</sequence>
<dbReference type="PROSITE" id="PS50850">
    <property type="entry name" value="MFS"/>
    <property type="match status" value="1"/>
</dbReference>
<dbReference type="PANTHER" id="PTHR24064">
    <property type="entry name" value="SOLUTE CARRIER FAMILY 22 MEMBER"/>
    <property type="match status" value="1"/>
</dbReference>
<evidence type="ECO:0000259" key="6">
    <source>
        <dbReference type="PROSITE" id="PS50850"/>
    </source>
</evidence>
<evidence type="ECO:0000256" key="2">
    <source>
        <dbReference type="ARBA" id="ARBA00022692"/>
    </source>
</evidence>
<dbReference type="GO" id="GO:0022857">
    <property type="term" value="F:transmembrane transporter activity"/>
    <property type="evidence" value="ECO:0007669"/>
    <property type="project" value="InterPro"/>
</dbReference>
<name>A0A1S3KAA3_LINAN</name>
<dbReference type="Proteomes" id="UP000085678">
    <property type="component" value="Unplaced"/>
</dbReference>
<dbReference type="OrthoDB" id="2261376at2759"/>
<dbReference type="InterPro" id="IPR020846">
    <property type="entry name" value="MFS_dom"/>
</dbReference>
<dbReference type="SUPFAM" id="SSF103473">
    <property type="entry name" value="MFS general substrate transporter"/>
    <property type="match status" value="1"/>
</dbReference>
<evidence type="ECO:0000256" key="3">
    <source>
        <dbReference type="ARBA" id="ARBA00022989"/>
    </source>
</evidence>
<keyword evidence="2 5" id="KW-0812">Transmembrane</keyword>
<accession>A0A1S3KAA3</accession>
<dbReference type="RefSeq" id="XP_013419558.1">
    <property type="nucleotide sequence ID" value="XM_013564104.1"/>
</dbReference>
<evidence type="ECO:0000313" key="8">
    <source>
        <dbReference type="RefSeq" id="XP_013419558.1"/>
    </source>
</evidence>
<proteinExistence type="predicted"/>
<dbReference type="InterPro" id="IPR011701">
    <property type="entry name" value="MFS"/>
</dbReference>
<evidence type="ECO:0000313" key="7">
    <source>
        <dbReference type="Proteomes" id="UP000085678"/>
    </source>
</evidence>
<keyword evidence="7" id="KW-1185">Reference proteome</keyword>
<evidence type="ECO:0000256" key="4">
    <source>
        <dbReference type="ARBA" id="ARBA00023136"/>
    </source>
</evidence>
<dbReference type="AlphaFoldDB" id="A0A1S3KAA3"/>
<evidence type="ECO:0000256" key="1">
    <source>
        <dbReference type="ARBA" id="ARBA00004141"/>
    </source>
</evidence>
<dbReference type="Gene3D" id="1.20.1250.20">
    <property type="entry name" value="MFS general substrate transporter like domains"/>
    <property type="match status" value="1"/>
</dbReference>
<feature type="transmembrane region" description="Helical" evidence="5">
    <location>
        <begin position="34"/>
        <end position="56"/>
    </location>
</feature>
<gene>
    <name evidence="8" type="primary">LOC106180190</name>
</gene>
<comment type="subcellular location">
    <subcellularLocation>
        <location evidence="1">Membrane</location>
        <topology evidence="1">Multi-pass membrane protein</topology>
    </subcellularLocation>
</comment>
<protein>
    <submittedName>
        <fullName evidence="8">Solute carrier family 22 member 2</fullName>
    </submittedName>
</protein>
<dbReference type="Pfam" id="PF07690">
    <property type="entry name" value="MFS_1"/>
    <property type="match status" value="1"/>
</dbReference>
<feature type="domain" description="Major facilitator superfamily (MFS) profile" evidence="6">
    <location>
        <begin position="35"/>
        <end position="221"/>
    </location>
</feature>
<dbReference type="GO" id="GO:0016020">
    <property type="term" value="C:membrane"/>
    <property type="evidence" value="ECO:0007669"/>
    <property type="project" value="UniProtKB-SubCell"/>
</dbReference>
<dbReference type="KEGG" id="lak:106180190"/>
<keyword evidence="4 5" id="KW-0472">Membrane</keyword>
<keyword evidence="3 5" id="KW-1133">Transmembrane helix</keyword>